<dbReference type="EMBL" id="JANBOJ010000057">
    <property type="protein sequence ID" value="KAJ1723677.1"/>
    <property type="molecule type" value="Genomic_DNA"/>
</dbReference>
<dbReference type="Gene3D" id="3.40.50.1820">
    <property type="entry name" value="alpha/beta hydrolase"/>
    <property type="match status" value="1"/>
</dbReference>
<keyword evidence="5" id="KW-1185">Reference proteome</keyword>
<evidence type="ECO:0000256" key="2">
    <source>
        <dbReference type="PIRSR" id="PIRSR005211-1"/>
    </source>
</evidence>
<dbReference type="GO" id="GO:0051793">
    <property type="term" value="P:medium-chain fatty acid catabolic process"/>
    <property type="evidence" value="ECO:0007669"/>
    <property type="project" value="TreeGrafter"/>
</dbReference>
<feature type="active site" description="Charge relay system" evidence="2">
    <location>
        <position position="346"/>
    </location>
</feature>
<dbReference type="GO" id="GO:0047372">
    <property type="term" value="F:monoacylglycerol lipase activity"/>
    <property type="evidence" value="ECO:0007669"/>
    <property type="project" value="TreeGrafter"/>
</dbReference>
<dbReference type="OrthoDB" id="5954035at2759"/>
<gene>
    <name evidence="4" type="ORF">LPJ53_002009</name>
</gene>
<evidence type="ECO:0000256" key="1">
    <source>
        <dbReference type="ARBA" id="ARBA00010884"/>
    </source>
</evidence>
<evidence type="ECO:0000259" key="3">
    <source>
        <dbReference type="Pfam" id="PF00561"/>
    </source>
</evidence>
<dbReference type="InterPro" id="IPR000073">
    <property type="entry name" value="AB_hydrolase_1"/>
</dbReference>
<dbReference type="PIRSF" id="PIRSF005211">
    <property type="entry name" value="Ab_hydro_YheT"/>
    <property type="match status" value="1"/>
</dbReference>
<dbReference type="GO" id="GO:0051792">
    <property type="term" value="P:medium-chain fatty acid biosynthetic process"/>
    <property type="evidence" value="ECO:0007669"/>
    <property type="project" value="TreeGrafter"/>
</dbReference>
<dbReference type="InterPro" id="IPR050960">
    <property type="entry name" value="AB_hydrolase_4_sf"/>
</dbReference>
<reference evidence="4" key="1">
    <citation type="submission" date="2022-07" db="EMBL/GenBank/DDBJ databases">
        <title>Phylogenomic reconstructions and comparative analyses of Kickxellomycotina fungi.</title>
        <authorList>
            <person name="Reynolds N.K."/>
            <person name="Stajich J.E."/>
            <person name="Barry K."/>
            <person name="Grigoriev I.V."/>
            <person name="Crous P."/>
            <person name="Smith M.E."/>
        </authorList>
    </citation>
    <scope>NUCLEOTIDE SEQUENCE</scope>
    <source>
        <strain evidence="4">NBRC 32514</strain>
    </source>
</reference>
<dbReference type="Proteomes" id="UP001149813">
    <property type="component" value="Unassembled WGS sequence"/>
</dbReference>
<sequence>MSFLVSPSALGVAALGTLGYLLRQRYIDGCRIELITSDPKTSAIVRQTESEGTVTLRDILFAKCPSLTDPELARMVPTPYLATGLLQTIYATLRIRLRDASSDVEYARELLTMADGATISLDWYPKIEGEGPVALVMSGVGGSSQEHHLRALAKYLAETSSAGFRVAVVNHRGTARTPITSARPYDSGFTEDFRSAVAHVRRRNPQSKLAGIGFSMGANILTKYIGEEGSSCILSCAVCVCCPFDISVSGAAMNKSNLLNNYVFQPAVMSTLMRAIKRAEHLTLDPNWNIDHERVRNAKRLWELEEQLLVKIGGYKDLNDYYVNASCTNYVDNIDIPYLAINSLDDRITPPHGIPMAKFAENPNMALALVPHGGHLGFLTGLPPKIWFIKPIDEFISSIFR</sequence>
<evidence type="ECO:0000313" key="5">
    <source>
        <dbReference type="Proteomes" id="UP001149813"/>
    </source>
</evidence>
<dbReference type="PANTHER" id="PTHR10794:SF63">
    <property type="entry name" value="ALPHA_BETA HYDROLASE 1, ISOFORM A"/>
    <property type="match status" value="1"/>
</dbReference>
<dbReference type="InterPro" id="IPR012020">
    <property type="entry name" value="ABHD4"/>
</dbReference>
<comment type="similarity">
    <text evidence="1">Belongs to the AB hydrolase superfamily. AB hydrolase 4 family.</text>
</comment>
<comment type="caution">
    <text evidence="4">The sequence shown here is derived from an EMBL/GenBank/DDBJ whole genome shotgun (WGS) entry which is preliminary data.</text>
</comment>
<dbReference type="PANTHER" id="PTHR10794">
    <property type="entry name" value="ABHYDROLASE DOMAIN-CONTAINING PROTEIN"/>
    <property type="match status" value="1"/>
</dbReference>
<protein>
    <recommendedName>
        <fullName evidence="3">AB hydrolase-1 domain-containing protein</fullName>
    </recommendedName>
</protein>
<feature type="active site" description="Charge relay system" evidence="2">
    <location>
        <position position="375"/>
    </location>
</feature>
<dbReference type="InterPro" id="IPR029058">
    <property type="entry name" value="AB_hydrolase_fold"/>
</dbReference>
<feature type="active site" description="Charge relay system" evidence="2">
    <location>
        <position position="215"/>
    </location>
</feature>
<dbReference type="GO" id="GO:0008126">
    <property type="term" value="F:acetylesterase activity"/>
    <property type="evidence" value="ECO:0007669"/>
    <property type="project" value="TreeGrafter"/>
</dbReference>
<dbReference type="Pfam" id="PF00561">
    <property type="entry name" value="Abhydrolase_1"/>
    <property type="match status" value="1"/>
</dbReference>
<proteinExistence type="inferred from homology"/>
<organism evidence="4 5">
    <name type="scientific">Coemansia erecta</name>
    <dbReference type="NCBI Taxonomy" id="147472"/>
    <lineage>
        <taxon>Eukaryota</taxon>
        <taxon>Fungi</taxon>
        <taxon>Fungi incertae sedis</taxon>
        <taxon>Zoopagomycota</taxon>
        <taxon>Kickxellomycotina</taxon>
        <taxon>Kickxellomycetes</taxon>
        <taxon>Kickxellales</taxon>
        <taxon>Kickxellaceae</taxon>
        <taxon>Coemansia</taxon>
    </lineage>
</organism>
<name>A0A9W7Y4F6_9FUNG</name>
<evidence type="ECO:0000313" key="4">
    <source>
        <dbReference type="EMBL" id="KAJ1723677.1"/>
    </source>
</evidence>
<dbReference type="AlphaFoldDB" id="A0A9W7Y4F6"/>
<feature type="domain" description="AB hydrolase-1" evidence="3">
    <location>
        <begin position="139"/>
        <end position="381"/>
    </location>
</feature>
<accession>A0A9W7Y4F6</accession>
<dbReference type="SUPFAM" id="SSF53474">
    <property type="entry name" value="alpha/beta-Hydrolases"/>
    <property type="match status" value="1"/>
</dbReference>